<proteinExistence type="predicted"/>
<dbReference type="Proteomes" id="UP001187192">
    <property type="component" value="Unassembled WGS sequence"/>
</dbReference>
<dbReference type="EMBL" id="BTGU01000263">
    <property type="protein sequence ID" value="GMN65813.1"/>
    <property type="molecule type" value="Genomic_DNA"/>
</dbReference>
<comment type="caution">
    <text evidence="2">The sequence shown here is derived from an EMBL/GenBank/DDBJ whole genome shotgun (WGS) entry which is preliminary data.</text>
</comment>
<protein>
    <submittedName>
        <fullName evidence="2">Uncharacterized protein</fullName>
    </submittedName>
</protein>
<dbReference type="EMBL" id="BTGU01000262">
    <property type="protein sequence ID" value="GMN65786.1"/>
    <property type="molecule type" value="Genomic_DNA"/>
</dbReference>
<accession>A0AA88E1B2</accession>
<gene>
    <name evidence="1" type="ORF">TIFTF001_034857</name>
    <name evidence="2" type="ORF">TIFTF001_034880</name>
</gene>
<keyword evidence="3" id="KW-1185">Reference proteome</keyword>
<dbReference type="AlphaFoldDB" id="A0AA88E1B2"/>
<sequence length="104" mass="12233">MLRETSAVRLEILCPQRRERTIVGSKRAEEVARPLLNNQRNHESLVRSILQSRDLFSVLRDRRFIACFRLMTTTKNLDLRQLHARLSIDDRCDFLVVAIACLRQ</sequence>
<name>A0AA88E1B2_FICCA</name>
<evidence type="ECO:0000313" key="3">
    <source>
        <dbReference type="Proteomes" id="UP001187192"/>
    </source>
</evidence>
<reference evidence="2" key="1">
    <citation type="submission" date="2023-07" db="EMBL/GenBank/DDBJ databases">
        <title>draft genome sequence of fig (Ficus carica).</title>
        <authorList>
            <person name="Takahashi T."/>
            <person name="Nishimura K."/>
        </authorList>
    </citation>
    <scope>NUCLEOTIDE SEQUENCE</scope>
</reference>
<evidence type="ECO:0000313" key="2">
    <source>
        <dbReference type="EMBL" id="GMN65813.1"/>
    </source>
</evidence>
<organism evidence="2 3">
    <name type="scientific">Ficus carica</name>
    <name type="common">Common fig</name>
    <dbReference type="NCBI Taxonomy" id="3494"/>
    <lineage>
        <taxon>Eukaryota</taxon>
        <taxon>Viridiplantae</taxon>
        <taxon>Streptophyta</taxon>
        <taxon>Embryophyta</taxon>
        <taxon>Tracheophyta</taxon>
        <taxon>Spermatophyta</taxon>
        <taxon>Magnoliopsida</taxon>
        <taxon>eudicotyledons</taxon>
        <taxon>Gunneridae</taxon>
        <taxon>Pentapetalae</taxon>
        <taxon>rosids</taxon>
        <taxon>fabids</taxon>
        <taxon>Rosales</taxon>
        <taxon>Moraceae</taxon>
        <taxon>Ficeae</taxon>
        <taxon>Ficus</taxon>
    </lineage>
</organism>
<evidence type="ECO:0000313" key="1">
    <source>
        <dbReference type="EMBL" id="GMN65786.1"/>
    </source>
</evidence>